<dbReference type="HOGENOM" id="CLU_3107096_0_0_1"/>
<accession>A0A0C9TW29</accession>
<keyword evidence="2" id="KW-0732">Signal</keyword>
<keyword evidence="4" id="KW-1185">Reference proteome</keyword>
<reference evidence="4" key="2">
    <citation type="submission" date="2015-01" db="EMBL/GenBank/DDBJ databases">
        <title>Evolutionary Origins and Diversification of the Mycorrhizal Mutualists.</title>
        <authorList>
            <consortium name="DOE Joint Genome Institute"/>
            <consortium name="Mycorrhizal Genomics Consortium"/>
            <person name="Kohler A."/>
            <person name="Kuo A."/>
            <person name="Nagy L.G."/>
            <person name="Floudas D."/>
            <person name="Copeland A."/>
            <person name="Barry K.W."/>
            <person name="Cichocki N."/>
            <person name="Veneault-Fourrey C."/>
            <person name="LaButti K."/>
            <person name="Lindquist E.A."/>
            <person name="Lipzen A."/>
            <person name="Lundell T."/>
            <person name="Morin E."/>
            <person name="Murat C."/>
            <person name="Riley R."/>
            <person name="Ohm R."/>
            <person name="Sun H."/>
            <person name="Tunlid A."/>
            <person name="Henrissat B."/>
            <person name="Grigoriev I.V."/>
            <person name="Hibbett D.S."/>
            <person name="Martin F."/>
        </authorList>
    </citation>
    <scope>NUCLEOTIDE SEQUENCE [LARGE SCALE GENOMIC DNA]</scope>
    <source>
        <strain evidence="4">ATCC 200175</strain>
    </source>
</reference>
<organism evidence="3 4">
    <name type="scientific">Paxillus involutus ATCC 200175</name>
    <dbReference type="NCBI Taxonomy" id="664439"/>
    <lineage>
        <taxon>Eukaryota</taxon>
        <taxon>Fungi</taxon>
        <taxon>Dikarya</taxon>
        <taxon>Basidiomycota</taxon>
        <taxon>Agaricomycotina</taxon>
        <taxon>Agaricomycetes</taxon>
        <taxon>Agaricomycetidae</taxon>
        <taxon>Boletales</taxon>
        <taxon>Paxilineae</taxon>
        <taxon>Paxillaceae</taxon>
        <taxon>Paxillus</taxon>
    </lineage>
</organism>
<name>A0A0C9TW29_PAXIN</name>
<proteinExistence type="predicted"/>
<sequence>MRVSTVFFLLLSVASGLSAAAIPELKRDNVEVRSSGSPSGGPPDYIQGASPK</sequence>
<protein>
    <submittedName>
        <fullName evidence="3">Uncharacterized protein</fullName>
    </submittedName>
</protein>
<feature type="signal peptide" evidence="2">
    <location>
        <begin position="1"/>
        <end position="19"/>
    </location>
</feature>
<dbReference type="AlphaFoldDB" id="A0A0C9TW29"/>
<feature type="region of interest" description="Disordered" evidence="1">
    <location>
        <begin position="28"/>
        <end position="52"/>
    </location>
</feature>
<dbReference type="EMBL" id="KN819378">
    <property type="protein sequence ID" value="KIJ11511.1"/>
    <property type="molecule type" value="Genomic_DNA"/>
</dbReference>
<gene>
    <name evidence="3" type="ORF">PAXINDRAFT_171758</name>
</gene>
<dbReference type="Proteomes" id="UP000053647">
    <property type="component" value="Unassembled WGS sequence"/>
</dbReference>
<evidence type="ECO:0000313" key="3">
    <source>
        <dbReference type="EMBL" id="KIJ11511.1"/>
    </source>
</evidence>
<reference evidence="3 4" key="1">
    <citation type="submission" date="2014-06" db="EMBL/GenBank/DDBJ databases">
        <authorList>
            <consortium name="DOE Joint Genome Institute"/>
            <person name="Kuo A."/>
            <person name="Kohler A."/>
            <person name="Nagy L.G."/>
            <person name="Floudas D."/>
            <person name="Copeland A."/>
            <person name="Barry K.W."/>
            <person name="Cichocki N."/>
            <person name="Veneault-Fourrey C."/>
            <person name="LaButti K."/>
            <person name="Lindquist E.A."/>
            <person name="Lipzen A."/>
            <person name="Lundell T."/>
            <person name="Morin E."/>
            <person name="Murat C."/>
            <person name="Sun H."/>
            <person name="Tunlid A."/>
            <person name="Henrissat B."/>
            <person name="Grigoriev I.V."/>
            <person name="Hibbett D.S."/>
            <person name="Martin F."/>
            <person name="Nordberg H.P."/>
            <person name="Cantor M.N."/>
            <person name="Hua S.X."/>
        </authorList>
    </citation>
    <scope>NUCLEOTIDE SEQUENCE [LARGE SCALE GENOMIC DNA]</scope>
    <source>
        <strain evidence="3 4">ATCC 200175</strain>
    </source>
</reference>
<feature type="chain" id="PRO_5002203907" evidence="2">
    <location>
        <begin position="20"/>
        <end position="52"/>
    </location>
</feature>
<evidence type="ECO:0000313" key="4">
    <source>
        <dbReference type="Proteomes" id="UP000053647"/>
    </source>
</evidence>
<evidence type="ECO:0000256" key="1">
    <source>
        <dbReference type="SAM" id="MobiDB-lite"/>
    </source>
</evidence>
<evidence type="ECO:0000256" key="2">
    <source>
        <dbReference type="SAM" id="SignalP"/>
    </source>
</evidence>